<feature type="region of interest" description="Disordered" evidence="3">
    <location>
        <begin position="1"/>
        <end position="21"/>
    </location>
</feature>
<dbReference type="AlphaFoldDB" id="A0A8H6FL45"/>
<evidence type="ECO:0000313" key="5">
    <source>
        <dbReference type="Proteomes" id="UP000593566"/>
    </source>
</evidence>
<dbReference type="PANTHER" id="PTHR24320">
    <property type="entry name" value="RETINOL DEHYDROGENASE"/>
    <property type="match status" value="1"/>
</dbReference>
<dbReference type="Gene3D" id="3.40.50.720">
    <property type="entry name" value="NAD(P)-binding Rossmann-like Domain"/>
    <property type="match status" value="1"/>
</dbReference>
<proteinExistence type="inferred from homology"/>
<comment type="similarity">
    <text evidence="1">Belongs to the short-chain dehydrogenases/reductases (SDR) family.</text>
</comment>
<dbReference type="RefSeq" id="XP_037157802.1">
    <property type="nucleotide sequence ID" value="XM_037295801.1"/>
</dbReference>
<dbReference type="SUPFAM" id="SSF51735">
    <property type="entry name" value="NAD(P)-binding Rossmann-fold domains"/>
    <property type="match status" value="1"/>
</dbReference>
<keyword evidence="2" id="KW-0560">Oxidoreductase</keyword>
<comment type="caution">
    <text evidence="4">The sequence shown here is derived from an EMBL/GenBank/DDBJ whole genome shotgun (WGS) entry which is preliminary data.</text>
</comment>
<dbReference type="GeneID" id="59333295"/>
<dbReference type="CDD" id="cd05327">
    <property type="entry name" value="retinol-DH_like_SDR_c_like"/>
    <property type="match status" value="1"/>
</dbReference>
<dbReference type="InterPro" id="IPR002347">
    <property type="entry name" value="SDR_fam"/>
</dbReference>
<dbReference type="GO" id="GO:0016491">
    <property type="term" value="F:oxidoreductase activity"/>
    <property type="evidence" value="ECO:0007669"/>
    <property type="project" value="UniProtKB-KW"/>
</dbReference>
<evidence type="ECO:0008006" key="6">
    <source>
        <dbReference type="Google" id="ProtNLM"/>
    </source>
</evidence>
<evidence type="ECO:0000313" key="4">
    <source>
        <dbReference type="EMBL" id="KAF6230545.1"/>
    </source>
</evidence>
<gene>
    <name evidence="4" type="ORF">HO133_004889</name>
</gene>
<evidence type="ECO:0000256" key="3">
    <source>
        <dbReference type="SAM" id="MobiDB-lite"/>
    </source>
</evidence>
<evidence type="ECO:0000256" key="2">
    <source>
        <dbReference type="ARBA" id="ARBA00023002"/>
    </source>
</evidence>
<reference evidence="4 5" key="1">
    <citation type="journal article" date="2020" name="Genomics">
        <title>Complete, high-quality genomes from long-read metagenomic sequencing of two wolf lichen thalli reveals enigmatic genome architecture.</title>
        <authorList>
            <person name="McKenzie S.K."/>
            <person name="Walston R.F."/>
            <person name="Allen J.L."/>
        </authorList>
    </citation>
    <scope>NUCLEOTIDE SEQUENCE [LARGE SCALE GENOMIC DNA]</scope>
    <source>
        <strain evidence="4">WasteWater1</strain>
    </source>
</reference>
<dbReference type="PRINTS" id="PR00081">
    <property type="entry name" value="GDHRDH"/>
</dbReference>
<accession>A0A8H6FL45</accession>
<name>A0A8H6FL45_9LECA</name>
<dbReference type="EMBL" id="JACCJB010000002">
    <property type="protein sequence ID" value="KAF6230545.1"/>
    <property type="molecule type" value="Genomic_DNA"/>
</dbReference>
<dbReference type="PANTHER" id="PTHR24320:SF272">
    <property type="entry name" value="NAD(P)-BINDING ROSSMANN-FOLD SUPERFAMILY PROTEIN"/>
    <property type="match status" value="1"/>
</dbReference>
<protein>
    <recommendedName>
        <fullName evidence="6">Short-chain dehydrogenase</fullName>
    </recommendedName>
</protein>
<dbReference type="Pfam" id="PF00106">
    <property type="entry name" value="adh_short"/>
    <property type="match status" value="1"/>
</dbReference>
<dbReference type="InterPro" id="IPR036291">
    <property type="entry name" value="NAD(P)-bd_dom_sf"/>
</dbReference>
<organism evidence="4 5">
    <name type="scientific">Letharia lupina</name>
    <dbReference type="NCBI Taxonomy" id="560253"/>
    <lineage>
        <taxon>Eukaryota</taxon>
        <taxon>Fungi</taxon>
        <taxon>Dikarya</taxon>
        <taxon>Ascomycota</taxon>
        <taxon>Pezizomycotina</taxon>
        <taxon>Lecanoromycetes</taxon>
        <taxon>OSLEUM clade</taxon>
        <taxon>Lecanoromycetidae</taxon>
        <taxon>Lecanorales</taxon>
        <taxon>Lecanorineae</taxon>
        <taxon>Parmeliaceae</taxon>
        <taxon>Letharia</taxon>
    </lineage>
</organism>
<dbReference type="Proteomes" id="UP000593566">
    <property type="component" value="Unassembled WGS sequence"/>
</dbReference>
<keyword evidence="5" id="KW-1185">Reference proteome</keyword>
<evidence type="ECO:0000256" key="1">
    <source>
        <dbReference type="ARBA" id="ARBA00006484"/>
    </source>
</evidence>
<sequence length="329" mass="35518">MSSRYAAAHQNPKGPGDARPTALDIVRDEGLLGKLTDKVVLITGCSSGIGIETAKALNTTGAKLFLGVRDTAKGQAALSDILKPGYVELLKMDLNSLDSVRSAAEEFQKQSKTLNILINNAGVMATPEGRTADGFETQFGTNHLAHFLLFQLLKPTLFASSTPGFNSRVVCLSSSGHRGAGIQFDDYNFEKGDYAPWTAYGQSKTANIYMANEIERRYGAKGLHGLSVMPGGIMTGLQVHVMDQLSAGMDAARYYMKSPEQGAATTVYAALSKEWEGRGGRYLEDCQEAEETDDPSPLAMGYHPRAYNDGGEKKLWADSLKFVGIKDDI</sequence>